<dbReference type="InterPro" id="IPR058533">
    <property type="entry name" value="Cation_efflux_TM"/>
</dbReference>
<proteinExistence type="inferred from homology"/>
<feature type="transmembrane region" description="Helical" evidence="7">
    <location>
        <begin position="112"/>
        <end position="133"/>
    </location>
</feature>
<feature type="transmembrane region" description="Helical" evidence="7">
    <location>
        <begin position="189"/>
        <end position="213"/>
    </location>
</feature>
<dbReference type="InterPro" id="IPR040177">
    <property type="entry name" value="SLC30A9"/>
</dbReference>
<accession>A0ABW3JCF7</accession>
<keyword evidence="11" id="KW-1185">Reference proteome</keyword>
<dbReference type="Gene3D" id="3.30.70.1350">
    <property type="entry name" value="Cation efflux protein, cytoplasmic domain"/>
    <property type="match status" value="1"/>
</dbReference>
<keyword evidence="5 7" id="KW-1133">Transmembrane helix</keyword>
<comment type="caution">
    <text evidence="10">The sequence shown here is derived from an EMBL/GenBank/DDBJ whole genome shotgun (WGS) entry which is preliminary data.</text>
</comment>
<comment type="subcellular location">
    <subcellularLocation>
        <location evidence="1">Membrane</location>
        <topology evidence="1">Multi-pass membrane protein</topology>
    </subcellularLocation>
</comment>
<protein>
    <submittedName>
        <fullName evidence="10">Cation diffusion facilitator family transporter</fullName>
    </submittedName>
</protein>
<dbReference type="InterPro" id="IPR002524">
    <property type="entry name" value="Cation_efflux"/>
</dbReference>
<dbReference type="Pfam" id="PF16916">
    <property type="entry name" value="ZT_dimer"/>
    <property type="match status" value="1"/>
</dbReference>
<evidence type="ECO:0000256" key="2">
    <source>
        <dbReference type="ARBA" id="ARBA00008114"/>
    </source>
</evidence>
<organism evidence="10 11">
    <name type="scientific">Methyloligella solikamskensis</name>
    <dbReference type="NCBI Taxonomy" id="1177756"/>
    <lineage>
        <taxon>Bacteria</taxon>
        <taxon>Pseudomonadati</taxon>
        <taxon>Pseudomonadota</taxon>
        <taxon>Alphaproteobacteria</taxon>
        <taxon>Hyphomicrobiales</taxon>
        <taxon>Hyphomicrobiaceae</taxon>
        <taxon>Methyloligella</taxon>
    </lineage>
</organism>
<dbReference type="SUPFAM" id="SSF160240">
    <property type="entry name" value="Cation efflux protein cytoplasmic domain-like"/>
    <property type="match status" value="1"/>
</dbReference>
<reference evidence="11" key="1">
    <citation type="journal article" date="2019" name="Int. J. Syst. Evol. Microbiol.">
        <title>The Global Catalogue of Microorganisms (GCM) 10K type strain sequencing project: providing services to taxonomists for standard genome sequencing and annotation.</title>
        <authorList>
            <consortium name="The Broad Institute Genomics Platform"/>
            <consortium name="The Broad Institute Genome Sequencing Center for Infectious Disease"/>
            <person name="Wu L."/>
            <person name="Ma J."/>
        </authorList>
    </citation>
    <scope>NUCLEOTIDE SEQUENCE [LARGE SCALE GENOMIC DNA]</scope>
    <source>
        <strain evidence="11">CCUG 61697</strain>
    </source>
</reference>
<evidence type="ECO:0000256" key="5">
    <source>
        <dbReference type="ARBA" id="ARBA00022989"/>
    </source>
</evidence>
<sequence length="320" mass="35018">MASGSHKVIYAALGANFIIAVSKFGGAFYTGSSAMFSEAVHSVVDTGNQGLLLLGISRSKRPPDRIHPFGYGAEVFFWAFVVAILIFAVGAGISFYEGVIKLLEPHPITNAWVNYIILTGAMGFEAFAWWIAYKEFRASQDTQRAFRPLQAVRQSKDPTVFTVLFEDTAALLGLVAALVGVFLSDFYGIVWADGVASLVIAAILAGAAILLAYETKGLLIGEAASRPVTESIRKMVEASPKILHINEFRTMHLAPREILLALSVDFADEMSSVEVEEAVSQLEMKIKKAHPNVSRIFIEVQSERRHDQFAAEEENNRSES</sequence>
<keyword evidence="3" id="KW-0813">Transport</keyword>
<evidence type="ECO:0000313" key="10">
    <source>
        <dbReference type="EMBL" id="MFD0987471.1"/>
    </source>
</evidence>
<feature type="domain" description="Cation efflux protein cytoplasmic" evidence="9">
    <location>
        <begin position="229"/>
        <end position="300"/>
    </location>
</feature>
<evidence type="ECO:0000313" key="11">
    <source>
        <dbReference type="Proteomes" id="UP001597102"/>
    </source>
</evidence>
<dbReference type="InterPro" id="IPR027470">
    <property type="entry name" value="Cation_efflux_CTD"/>
</dbReference>
<dbReference type="NCBIfam" id="TIGR01297">
    <property type="entry name" value="CDF"/>
    <property type="match status" value="1"/>
</dbReference>
<evidence type="ECO:0000256" key="3">
    <source>
        <dbReference type="ARBA" id="ARBA00022448"/>
    </source>
</evidence>
<dbReference type="SUPFAM" id="SSF161111">
    <property type="entry name" value="Cation efflux protein transmembrane domain-like"/>
    <property type="match status" value="1"/>
</dbReference>
<dbReference type="EMBL" id="JBHTJO010000001">
    <property type="protein sequence ID" value="MFD0987471.1"/>
    <property type="molecule type" value="Genomic_DNA"/>
</dbReference>
<evidence type="ECO:0000256" key="7">
    <source>
        <dbReference type="SAM" id="Phobius"/>
    </source>
</evidence>
<feature type="transmembrane region" description="Helical" evidence="7">
    <location>
        <begin position="75"/>
        <end position="96"/>
    </location>
</feature>
<dbReference type="PANTHER" id="PTHR13414">
    <property type="entry name" value="HUEL-CATION TRANSPORTER"/>
    <property type="match status" value="1"/>
</dbReference>
<evidence type="ECO:0000256" key="1">
    <source>
        <dbReference type="ARBA" id="ARBA00004141"/>
    </source>
</evidence>
<evidence type="ECO:0000259" key="8">
    <source>
        <dbReference type="Pfam" id="PF01545"/>
    </source>
</evidence>
<dbReference type="Pfam" id="PF01545">
    <property type="entry name" value="Cation_efflux"/>
    <property type="match status" value="1"/>
</dbReference>
<evidence type="ECO:0000256" key="4">
    <source>
        <dbReference type="ARBA" id="ARBA00022692"/>
    </source>
</evidence>
<dbReference type="RefSeq" id="WP_379089492.1">
    <property type="nucleotide sequence ID" value="NZ_JBHTJO010000001.1"/>
</dbReference>
<dbReference type="Gene3D" id="1.20.1510.10">
    <property type="entry name" value="Cation efflux protein transmembrane domain"/>
    <property type="match status" value="1"/>
</dbReference>
<dbReference type="InterPro" id="IPR036837">
    <property type="entry name" value="Cation_efflux_CTD_sf"/>
</dbReference>
<dbReference type="Proteomes" id="UP001597102">
    <property type="component" value="Unassembled WGS sequence"/>
</dbReference>
<dbReference type="InterPro" id="IPR027469">
    <property type="entry name" value="Cation_efflux_TMD_sf"/>
</dbReference>
<feature type="domain" description="Cation efflux protein transmembrane" evidence="8">
    <location>
        <begin position="10"/>
        <end position="218"/>
    </location>
</feature>
<feature type="transmembrane region" description="Helical" evidence="7">
    <location>
        <begin position="160"/>
        <end position="183"/>
    </location>
</feature>
<name>A0ABW3JCF7_9HYPH</name>
<keyword evidence="6 7" id="KW-0472">Membrane</keyword>
<evidence type="ECO:0000259" key="9">
    <source>
        <dbReference type="Pfam" id="PF16916"/>
    </source>
</evidence>
<keyword evidence="4 7" id="KW-0812">Transmembrane</keyword>
<dbReference type="PANTHER" id="PTHR13414:SF9">
    <property type="entry name" value="PROTON-COUPLED ZINC ANTIPORTER SLC30A9, MITOCHONDRIAL"/>
    <property type="match status" value="1"/>
</dbReference>
<evidence type="ECO:0000256" key="6">
    <source>
        <dbReference type="ARBA" id="ARBA00023136"/>
    </source>
</evidence>
<comment type="similarity">
    <text evidence="2">Belongs to the cation diffusion facilitator (CDF) transporter (TC 2.A.4) family.</text>
</comment>
<gene>
    <name evidence="10" type="ORF">ACFQ2F_10225</name>
</gene>